<evidence type="ECO:0000256" key="1">
    <source>
        <dbReference type="ARBA" id="ARBA00004196"/>
    </source>
</evidence>
<dbReference type="Proteomes" id="UP001602013">
    <property type="component" value="Unassembled WGS sequence"/>
</dbReference>
<dbReference type="SUPFAM" id="SSF89392">
    <property type="entry name" value="Prokaryotic lipoproteins and lipoprotein localization factors"/>
    <property type="match status" value="1"/>
</dbReference>
<evidence type="ECO:0000256" key="2">
    <source>
        <dbReference type="ARBA" id="ARBA00009194"/>
    </source>
</evidence>
<keyword evidence="3" id="KW-1003">Cell membrane</keyword>
<dbReference type="Pfam" id="PF07161">
    <property type="entry name" value="LppX_LprAFG"/>
    <property type="match status" value="1"/>
</dbReference>
<dbReference type="Gene3D" id="2.50.20.20">
    <property type="match status" value="1"/>
</dbReference>
<organism evidence="5 6">
    <name type="scientific">Microtetraspora malaysiensis</name>
    <dbReference type="NCBI Taxonomy" id="161358"/>
    <lineage>
        <taxon>Bacteria</taxon>
        <taxon>Bacillati</taxon>
        <taxon>Actinomycetota</taxon>
        <taxon>Actinomycetes</taxon>
        <taxon>Streptosporangiales</taxon>
        <taxon>Streptosporangiaceae</taxon>
        <taxon>Microtetraspora</taxon>
    </lineage>
</organism>
<feature type="signal peptide" evidence="4">
    <location>
        <begin position="1"/>
        <end position="22"/>
    </location>
</feature>
<feature type="chain" id="PRO_5046716303" evidence="4">
    <location>
        <begin position="23"/>
        <end position="274"/>
    </location>
</feature>
<dbReference type="PROSITE" id="PS51257">
    <property type="entry name" value="PROKAR_LIPOPROTEIN"/>
    <property type="match status" value="1"/>
</dbReference>
<protein>
    <submittedName>
        <fullName evidence="5">LppX_LprAFG lipoprotein</fullName>
    </submittedName>
</protein>
<accession>A0ABW6SGJ4</accession>
<dbReference type="RefSeq" id="WP_387408074.1">
    <property type="nucleotide sequence ID" value="NZ_JBIASD010000001.1"/>
</dbReference>
<comment type="caution">
    <text evidence="5">The sequence shown here is derived from an EMBL/GenBank/DDBJ whole genome shotgun (WGS) entry which is preliminary data.</text>
</comment>
<evidence type="ECO:0000256" key="4">
    <source>
        <dbReference type="SAM" id="SignalP"/>
    </source>
</evidence>
<name>A0ABW6SGJ4_9ACTN</name>
<evidence type="ECO:0000313" key="6">
    <source>
        <dbReference type="Proteomes" id="UP001602013"/>
    </source>
</evidence>
<keyword evidence="3" id="KW-0472">Membrane</keyword>
<dbReference type="InterPro" id="IPR009830">
    <property type="entry name" value="LppX/LprAFG"/>
</dbReference>
<sequence>MRRLLLAAGAAAVIGVVGCAPAATSLGNVRLSASEVLQQASQKAQEVTSYTADLVVDLSAGADRTGIIQGKLRSQQKPTLATDLTLDQITFAGQNVPGGLRVILVGDTVYLKSDALKTLLGNTKPWIKVDLKEVGDARGVNVDEVLGRAQQIDLKTSAALLTASKDAKAVGAEQVGGVDTTHYSGTFPVAEAVKQLAPEERVKAEGGLAKVDDMKFDAWIDADGLPRKVTLKGGPTDKGAFNATVAFTSFNEPTTIKAPSADEVGELPRNLHAE</sequence>
<evidence type="ECO:0000313" key="5">
    <source>
        <dbReference type="EMBL" id="MFF3664081.1"/>
    </source>
</evidence>
<dbReference type="InterPro" id="IPR029046">
    <property type="entry name" value="LolA/LolB/LppX"/>
</dbReference>
<comment type="similarity">
    <text evidence="2">Belongs to the LppX/LprAFG lipoprotein family.</text>
</comment>
<keyword evidence="5" id="KW-0449">Lipoprotein</keyword>
<proteinExistence type="inferred from homology"/>
<evidence type="ECO:0000256" key="3">
    <source>
        <dbReference type="ARBA" id="ARBA00022475"/>
    </source>
</evidence>
<reference evidence="5 6" key="1">
    <citation type="submission" date="2024-10" db="EMBL/GenBank/DDBJ databases">
        <title>The Natural Products Discovery Center: Release of the First 8490 Sequenced Strains for Exploring Actinobacteria Biosynthetic Diversity.</title>
        <authorList>
            <person name="Kalkreuter E."/>
            <person name="Kautsar S.A."/>
            <person name="Yang D."/>
            <person name="Bader C.D."/>
            <person name="Teijaro C.N."/>
            <person name="Fluegel L."/>
            <person name="Davis C.M."/>
            <person name="Simpson J.R."/>
            <person name="Lauterbach L."/>
            <person name="Steele A.D."/>
            <person name="Gui C."/>
            <person name="Meng S."/>
            <person name="Li G."/>
            <person name="Viehrig K."/>
            <person name="Ye F."/>
            <person name="Su P."/>
            <person name="Kiefer A.F."/>
            <person name="Nichols A."/>
            <person name="Cepeda A.J."/>
            <person name="Yan W."/>
            <person name="Fan B."/>
            <person name="Jiang Y."/>
            <person name="Adhikari A."/>
            <person name="Zheng C.-J."/>
            <person name="Schuster L."/>
            <person name="Cowan T.M."/>
            <person name="Smanski M.J."/>
            <person name="Chevrette M.G."/>
            <person name="De Carvalho L.P.S."/>
            <person name="Shen B."/>
        </authorList>
    </citation>
    <scope>NUCLEOTIDE SEQUENCE [LARGE SCALE GENOMIC DNA]</scope>
    <source>
        <strain evidence="5 6">NPDC002173</strain>
    </source>
</reference>
<keyword evidence="6" id="KW-1185">Reference proteome</keyword>
<gene>
    <name evidence="5" type="ORF">ACFYXI_00710</name>
</gene>
<keyword evidence="4" id="KW-0732">Signal</keyword>
<comment type="subcellular location">
    <subcellularLocation>
        <location evidence="1">Cell envelope</location>
    </subcellularLocation>
</comment>
<dbReference type="EMBL" id="JBIASD010000001">
    <property type="protein sequence ID" value="MFF3664081.1"/>
    <property type="molecule type" value="Genomic_DNA"/>
</dbReference>